<dbReference type="GO" id="GO:0006508">
    <property type="term" value="P:proteolysis"/>
    <property type="evidence" value="ECO:0007669"/>
    <property type="project" value="UniProtKB-KW"/>
</dbReference>
<dbReference type="PANTHER" id="PTHR33695">
    <property type="entry name" value="LIPOPROTEIN SIGNAL PEPTIDASE"/>
    <property type="match status" value="1"/>
</dbReference>
<evidence type="ECO:0000256" key="6">
    <source>
        <dbReference type="ARBA" id="ARBA00023136"/>
    </source>
</evidence>
<feature type="transmembrane region" description="Helical" evidence="7">
    <location>
        <begin position="41"/>
        <end position="63"/>
    </location>
</feature>
<gene>
    <name evidence="8" type="ORF">UFOPK2958_01162</name>
</gene>
<organism evidence="8">
    <name type="scientific">freshwater metagenome</name>
    <dbReference type="NCBI Taxonomy" id="449393"/>
    <lineage>
        <taxon>unclassified sequences</taxon>
        <taxon>metagenomes</taxon>
        <taxon>ecological metagenomes</taxon>
    </lineage>
</organism>
<evidence type="ECO:0000256" key="7">
    <source>
        <dbReference type="SAM" id="Phobius"/>
    </source>
</evidence>
<dbReference type="PROSITE" id="PS00855">
    <property type="entry name" value="SPASE_II"/>
    <property type="match status" value="1"/>
</dbReference>
<evidence type="ECO:0000313" key="8">
    <source>
        <dbReference type="EMBL" id="CAB4790697.1"/>
    </source>
</evidence>
<keyword evidence="1" id="KW-1003">Cell membrane</keyword>
<accession>A0A6J6X9K0</accession>
<feature type="transmembrane region" description="Helical" evidence="7">
    <location>
        <begin position="104"/>
        <end position="129"/>
    </location>
</feature>
<evidence type="ECO:0000256" key="2">
    <source>
        <dbReference type="ARBA" id="ARBA00022670"/>
    </source>
</evidence>
<evidence type="ECO:0000256" key="4">
    <source>
        <dbReference type="ARBA" id="ARBA00022801"/>
    </source>
</evidence>
<dbReference type="EMBL" id="CAFAAB010000148">
    <property type="protein sequence ID" value="CAB4790697.1"/>
    <property type="molecule type" value="Genomic_DNA"/>
</dbReference>
<dbReference type="InterPro" id="IPR001872">
    <property type="entry name" value="Peptidase_A8"/>
</dbReference>
<proteinExistence type="inferred from homology"/>
<dbReference type="GO" id="GO:0016020">
    <property type="term" value="C:membrane"/>
    <property type="evidence" value="ECO:0007669"/>
    <property type="project" value="InterPro"/>
</dbReference>
<dbReference type="Pfam" id="PF01252">
    <property type="entry name" value="Peptidase_A8"/>
    <property type="match status" value="1"/>
</dbReference>
<dbReference type="AlphaFoldDB" id="A0A6J6X9K0"/>
<dbReference type="PANTHER" id="PTHR33695:SF1">
    <property type="entry name" value="LIPOPROTEIN SIGNAL PEPTIDASE"/>
    <property type="match status" value="1"/>
</dbReference>
<dbReference type="PRINTS" id="PR00781">
    <property type="entry name" value="LIPOSIGPTASE"/>
</dbReference>
<protein>
    <submittedName>
        <fullName evidence="8">Unannotated protein</fullName>
    </submittedName>
</protein>
<keyword evidence="4" id="KW-0378">Hydrolase</keyword>
<sequence>MIATLVVAVDLGSKQLIQQYLDGAVNGGGFLSLVPATNSGFSFSAMSGHTAVTVLLATTALLFCARLLTRVQSKVATVALAFIIGGGLSNLLDRAFHAGQVSDFIGVSTWFVCNGADIAISLGVVLLLVPFCTGRKVLH</sequence>
<dbReference type="HAMAP" id="MF_00161">
    <property type="entry name" value="LspA"/>
    <property type="match status" value="1"/>
</dbReference>
<evidence type="ECO:0000256" key="1">
    <source>
        <dbReference type="ARBA" id="ARBA00022475"/>
    </source>
</evidence>
<reference evidence="8" key="1">
    <citation type="submission" date="2020-05" db="EMBL/GenBank/DDBJ databases">
        <authorList>
            <person name="Chiriac C."/>
            <person name="Salcher M."/>
            <person name="Ghai R."/>
            <person name="Kavagutti S V."/>
        </authorList>
    </citation>
    <scope>NUCLEOTIDE SEQUENCE</scope>
</reference>
<keyword evidence="3 7" id="KW-0812">Transmembrane</keyword>
<keyword evidence="2" id="KW-0645">Protease</keyword>
<feature type="transmembrane region" description="Helical" evidence="7">
    <location>
        <begin position="75"/>
        <end position="92"/>
    </location>
</feature>
<keyword evidence="6 7" id="KW-0472">Membrane</keyword>
<keyword evidence="5 7" id="KW-1133">Transmembrane helix</keyword>
<name>A0A6J6X9K0_9ZZZZ</name>
<evidence type="ECO:0000256" key="5">
    <source>
        <dbReference type="ARBA" id="ARBA00022989"/>
    </source>
</evidence>
<evidence type="ECO:0000256" key="3">
    <source>
        <dbReference type="ARBA" id="ARBA00022692"/>
    </source>
</evidence>
<dbReference type="GO" id="GO:0004190">
    <property type="term" value="F:aspartic-type endopeptidase activity"/>
    <property type="evidence" value="ECO:0007669"/>
    <property type="project" value="InterPro"/>
</dbReference>